<organism evidence="1 2">
    <name type="scientific">Chitinimonas viridis</name>
    <dbReference type="NCBI Taxonomy" id="664880"/>
    <lineage>
        <taxon>Bacteria</taxon>
        <taxon>Pseudomonadati</taxon>
        <taxon>Pseudomonadota</taxon>
        <taxon>Betaproteobacteria</taxon>
        <taxon>Neisseriales</taxon>
        <taxon>Chitinibacteraceae</taxon>
        <taxon>Chitinimonas</taxon>
    </lineage>
</organism>
<reference evidence="1" key="2">
    <citation type="submission" date="2023-06" db="EMBL/GenBank/DDBJ databases">
        <authorList>
            <person name="Lucena T."/>
            <person name="Sun Q."/>
        </authorList>
    </citation>
    <scope>NUCLEOTIDE SEQUENCE</scope>
    <source>
        <strain evidence="1">CECT 7703</strain>
    </source>
</reference>
<name>A0ABT8B980_9NEIS</name>
<accession>A0ABT8B980</accession>
<sequence>METKSAEQLIYEAALVQHGVAATVLGSVVQFGGLVAVLPGHFFDGAGSAAQVADRIAAAEIALGQLRAAVGDGLVDLAKVELLSELASTLE</sequence>
<keyword evidence="2" id="KW-1185">Reference proteome</keyword>
<gene>
    <name evidence="1" type="ORF">QWZ03_18130</name>
</gene>
<protein>
    <submittedName>
        <fullName evidence="1">Uncharacterized protein</fullName>
    </submittedName>
</protein>
<evidence type="ECO:0000313" key="2">
    <source>
        <dbReference type="Proteomes" id="UP001180081"/>
    </source>
</evidence>
<comment type="caution">
    <text evidence="1">The sequence shown here is derived from an EMBL/GenBank/DDBJ whole genome shotgun (WGS) entry which is preliminary data.</text>
</comment>
<dbReference type="RefSeq" id="WP_290334017.1">
    <property type="nucleotide sequence ID" value="NZ_JAUFPU010000018.1"/>
</dbReference>
<evidence type="ECO:0000313" key="1">
    <source>
        <dbReference type="EMBL" id="MDN3578688.1"/>
    </source>
</evidence>
<dbReference type="EMBL" id="JAUFPU010000018">
    <property type="protein sequence ID" value="MDN3578688.1"/>
    <property type="molecule type" value="Genomic_DNA"/>
</dbReference>
<proteinExistence type="predicted"/>
<dbReference type="Proteomes" id="UP001180081">
    <property type="component" value="Unassembled WGS sequence"/>
</dbReference>
<reference evidence="1" key="1">
    <citation type="journal article" date="2014" name="Int. J. Syst. Evol. Microbiol.">
        <title>Complete genome of a new Firmicutes species belonging to the dominant human colonic microbiota ('Ruminococcus bicirculans') reveals two chromosomes and a selective capacity to utilize plant glucans.</title>
        <authorList>
            <consortium name="NISC Comparative Sequencing Program"/>
            <person name="Wegmann U."/>
            <person name="Louis P."/>
            <person name="Goesmann A."/>
            <person name="Henrissat B."/>
            <person name="Duncan S.H."/>
            <person name="Flint H.J."/>
        </authorList>
    </citation>
    <scope>NUCLEOTIDE SEQUENCE</scope>
    <source>
        <strain evidence="1">CECT 7703</strain>
    </source>
</reference>